<proteinExistence type="predicted"/>
<name>A0ABT3NPY9_9PROT</name>
<dbReference type="RefSeq" id="WP_301587824.1">
    <property type="nucleotide sequence ID" value="NZ_JAPFQI010000001.1"/>
</dbReference>
<dbReference type="Gene3D" id="1.10.357.10">
    <property type="entry name" value="Tetracycline Repressor, domain 2"/>
    <property type="match status" value="1"/>
</dbReference>
<evidence type="ECO:0000256" key="1">
    <source>
        <dbReference type="ARBA" id="ARBA00023015"/>
    </source>
</evidence>
<dbReference type="Pfam" id="PF14246">
    <property type="entry name" value="TetR_C_7"/>
    <property type="match status" value="1"/>
</dbReference>
<organism evidence="7 8">
    <name type="scientific">Sabulicella glaciei</name>
    <dbReference type="NCBI Taxonomy" id="2984948"/>
    <lineage>
        <taxon>Bacteria</taxon>
        <taxon>Pseudomonadati</taxon>
        <taxon>Pseudomonadota</taxon>
        <taxon>Alphaproteobacteria</taxon>
        <taxon>Acetobacterales</taxon>
        <taxon>Acetobacteraceae</taxon>
        <taxon>Sabulicella</taxon>
    </lineage>
</organism>
<dbReference type="InterPro" id="IPR001647">
    <property type="entry name" value="HTH_TetR"/>
</dbReference>
<evidence type="ECO:0000256" key="4">
    <source>
        <dbReference type="PROSITE-ProRule" id="PRU00335"/>
    </source>
</evidence>
<evidence type="ECO:0000259" key="6">
    <source>
        <dbReference type="PROSITE" id="PS50977"/>
    </source>
</evidence>
<dbReference type="InterPro" id="IPR009057">
    <property type="entry name" value="Homeodomain-like_sf"/>
</dbReference>
<accession>A0ABT3NPY9</accession>
<evidence type="ECO:0000313" key="8">
    <source>
        <dbReference type="Proteomes" id="UP001526430"/>
    </source>
</evidence>
<dbReference type="InterPro" id="IPR050109">
    <property type="entry name" value="HTH-type_TetR-like_transc_reg"/>
</dbReference>
<evidence type="ECO:0000256" key="3">
    <source>
        <dbReference type="ARBA" id="ARBA00023163"/>
    </source>
</evidence>
<dbReference type="PROSITE" id="PS50977">
    <property type="entry name" value="HTH_TETR_2"/>
    <property type="match status" value="1"/>
</dbReference>
<evidence type="ECO:0000256" key="5">
    <source>
        <dbReference type="SAM" id="MobiDB-lite"/>
    </source>
</evidence>
<dbReference type="PRINTS" id="PR00455">
    <property type="entry name" value="HTHTETR"/>
</dbReference>
<dbReference type="Proteomes" id="UP001526430">
    <property type="component" value="Unassembled WGS sequence"/>
</dbReference>
<reference evidence="7 8" key="1">
    <citation type="submission" date="2022-10" db="EMBL/GenBank/DDBJ databases">
        <title>Roseococcus glaciei nov., sp. nov., isolated from glacier.</title>
        <authorList>
            <person name="Liu Q."/>
            <person name="Xin Y.-H."/>
        </authorList>
    </citation>
    <scope>NUCLEOTIDE SEQUENCE [LARGE SCALE GENOMIC DNA]</scope>
    <source>
        <strain evidence="7 8">MDT2-1-1</strain>
    </source>
</reference>
<gene>
    <name evidence="7" type="ORF">OF850_01130</name>
</gene>
<keyword evidence="2 4" id="KW-0238">DNA-binding</keyword>
<dbReference type="SUPFAM" id="SSF48498">
    <property type="entry name" value="Tetracyclin repressor-like, C-terminal domain"/>
    <property type="match status" value="1"/>
</dbReference>
<dbReference type="PANTHER" id="PTHR30055:SF234">
    <property type="entry name" value="HTH-TYPE TRANSCRIPTIONAL REGULATOR BETI"/>
    <property type="match status" value="1"/>
</dbReference>
<feature type="region of interest" description="Disordered" evidence="5">
    <location>
        <begin position="194"/>
        <end position="221"/>
    </location>
</feature>
<dbReference type="PANTHER" id="PTHR30055">
    <property type="entry name" value="HTH-TYPE TRANSCRIPTIONAL REGULATOR RUTR"/>
    <property type="match status" value="1"/>
</dbReference>
<evidence type="ECO:0000256" key="2">
    <source>
        <dbReference type="ARBA" id="ARBA00023125"/>
    </source>
</evidence>
<keyword evidence="8" id="KW-1185">Reference proteome</keyword>
<keyword evidence="3" id="KW-0804">Transcription</keyword>
<feature type="domain" description="HTH tetR-type" evidence="6">
    <location>
        <begin position="1"/>
        <end position="55"/>
    </location>
</feature>
<evidence type="ECO:0000313" key="7">
    <source>
        <dbReference type="EMBL" id="MCW8084217.1"/>
    </source>
</evidence>
<dbReference type="SUPFAM" id="SSF46689">
    <property type="entry name" value="Homeodomain-like"/>
    <property type="match status" value="1"/>
</dbReference>
<keyword evidence="1" id="KW-0805">Transcription regulation</keyword>
<dbReference type="InterPro" id="IPR039536">
    <property type="entry name" value="TetR_C_Proteobacteria"/>
</dbReference>
<dbReference type="InterPro" id="IPR036271">
    <property type="entry name" value="Tet_transcr_reg_TetR-rel_C_sf"/>
</dbReference>
<protein>
    <submittedName>
        <fullName evidence="7">TetR/AcrR family transcriptional regulator</fullName>
    </submittedName>
</protein>
<dbReference type="Pfam" id="PF00440">
    <property type="entry name" value="TetR_N"/>
    <property type="match status" value="1"/>
</dbReference>
<sequence length="221" mass="23809">MLDAAFEEFAAHGYAGAKMTAVAQRAGVAKGLVYHYYPSKEALFRAVMQACLEPVFAEAEREATDEDVPATVMLERLLDLAYAEREGQERQCILFRLIVAEGQRFPELSAWYEEAVFRRAVAIARAVLRHGARRGEFDAALAEQEGMAEVLLAPAIMNEVWRMMLGEGRAPSRAGMHAAQAALLARALAPGGMDARGGGRDAGGKEGNAACPATRRATSAP</sequence>
<comment type="caution">
    <text evidence="7">The sequence shown here is derived from an EMBL/GenBank/DDBJ whole genome shotgun (WGS) entry which is preliminary data.</text>
</comment>
<feature type="DNA-binding region" description="H-T-H motif" evidence="4">
    <location>
        <begin position="18"/>
        <end position="37"/>
    </location>
</feature>
<dbReference type="EMBL" id="JAPFQI010000001">
    <property type="protein sequence ID" value="MCW8084217.1"/>
    <property type="molecule type" value="Genomic_DNA"/>
</dbReference>